<dbReference type="SMART" id="SM00342">
    <property type="entry name" value="HTH_ARAC"/>
    <property type="match status" value="1"/>
</dbReference>
<feature type="domain" description="HTH araC/xylS-type" evidence="3">
    <location>
        <begin position="148"/>
        <end position="248"/>
    </location>
</feature>
<dbReference type="PANTHER" id="PTHR11019:SF159">
    <property type="entry name" value="TRANSCRIPTIONAL REGULATOR-RELATED"/>
    <property type="match status" value="1"/>
</dbReference>
<keyword evidence="1" id="KW-0805">Transcription regulation</keyword>
<dbReference type="SUPFAM" id="SSF46689">
    <property type="entry name" value="Homeodomain-like"/>
    <property type="match status" value="1"/>
</dbReference>
<dbReference type="InterPro" id="IPR018060">
    <property type="entry name" value="HTH_AraC"/>
</dbReference>
<dbReference type="RefSeq" id="WP_185065651.1">
    <property type="nucleotide sequence ID" value="NZ_BAABJP010000068.1"/>
</dbReference>
<evidence type="ECO:0000313" key="5">
    <source>
        <dbReference type="Proteomes" id="UP001428817"/>
    </source>
</evidence>
<name>A0ABP9REK2_9PSEU</name>
<evidence type="ECO:0000313" key="4">
    <source>
        <dbReference type="EMBL" id="GAA5176017.1"/>
    </source>
</evidence>
<keyword evidence="5" id="KW-1185">Reference proteome</keyword>
<dbReference type="Gene3D" id="1.10.10.60">
    <property type="entry name" value="Homeodomain-like"/>
    <property type="match status" value="1"/>
</dbReference>
<dbReference type="InterPro" id="IPR009057">
    <property type="entry name" value="Homeodomain-like_sf"/>
</dbReference>
<evidence type="ECO:0000256" key="2">
    <source>
        <dbReference type="ARBA" id="ARBA00023163"/>
    </source>
</evidence>
<dbReference type="Proteomes" id="UP001428817">
    <property type="component" value="Unassembled WGS sequence"/>
</dbReference>
<dbReference type="EMBL" id="BAABJP010000068">
    <property type="protein sequence ID" value="GAA5176017.1"/>
    <property type="molecule type" value="Genomic_DNA"/>
</dbReference>
<dbReference type="PANTHER" id="PTHR11019">
    <property type="entry name" value="HTH-TYPE TRANSCRIPTIONAL REGULATOR NIMR"/>
    <property type="match status" value="1"/>
</dbReference>
<proteinExistence type="predicted"/>
<gene>
    <name evidence="4" type="ORF">GCM10023321_83320</name>
</gene>
<protein>
    <submittedName>
        <fullName evidence="4">Helix-turn-helix domain-containing protein</fullName>
    </submittedName>
</protein>
<organism evidence="4 5">
    <name type="scientific">Pseudonocardia eucalypti</name>
    <dbReference type="NCBI Taxonomy" id="648755"/>
    <lineage>
        <taxon>Bacteria</taxon>
        <taxon>Bacillati</taxon>
        <taxon>Actinomycetota</taxon>
        <taxon>Actinomycetes</taxon>
        <taxon>Pseudonocardiales</taxon>
        <taxon>Pseudonocardiaceae</taxon>
        <taxon>Pseudonocardia</taxon>
    </lineage>
</organism>
<dbReference type="PROSITE" id="PS01124">
    <property type="entry name" value="HTH_ARAC_FAMILY_2"/>
    <property type="match status" value="1"/>
</dbReference>
<comment type="caution">
    <text evidence="4">The sequence shown here is derived from an EMBL/GenBank/DDBJ whole genome shotgun (WGS) entry which is preliminary data.</text>
</comment>
<accession>A0ABP9REK2</accession>
<evidence type="ECO:0000256" key="1">
    <source>
        <dbReference type="ARBA" id="ARBA00023015"/>
    </source>
</evidence>
<reference evidence="5" key="1">
    <citation type="journal article" date="2019" name="Int. J. Syst. Evol. Microbiol.">
        <title>The Global Catalogue of Microorganisms (GCM) 10K type strain sequencing project: providing services to taxonomists for standard genome sequencing and annotation.</title>
        <authorList>
            <consortium name="The Broad Institute Genomics Platform"/>
            <consortium name="The Broad Institute Genome Sequencing Center for Infectious Disease"/>
            <person name="Wu L."/>
            <person name="Ma J."/>
        </authorList>
    </citation>
    <scope>NUCLEOTIDE SEQUENCE [LARGE SCALE GENOMIC DNA]</scope>
    <source>
        <strain evidence="5">JCM 18303</strain>
    </source>
</reference>
<dbReference type="Pfam" id="PF12833">
    <property type="entry name" value="HTH_18"/>
    <property type="match status" value="1"/>
</dbReference>
<evidence type="ECO:0000259" key="3">
    <source>
        <dbReference type="PROSITE" id="PS01124"/>
    </source>
</evidence>
<keyword evidence="2" id="KW-0804">Transcription</keyword>
<sequence>MTSSALSETCSATLWLGAEGFVFRGASPGLDRHAGAVPCLVVALDRAFTLHVGSAAAAARSALVPARVPHHLDARGGEIVSWYLDPASPAPRACRAAMRREHGPVALEHREQDKLVELGRALRPGGDPGAVDRWTGTATGPLPHEAPSPITALAAKLLADPAGHWPAGACARLVGLSESAFLRAFVAQTGTSFRRYRLWTRTLRAMHVLASGENLTRAAAEAGFATPSHLSSTFHGLFGLAPTRMLNIGLTIVEDR</sequence>